<dbReference type="OrthoDB" id="1522895at2"/>
<dbReference type="PANTHER" id="PTHR37024">
    <property type="entry name" value="TYPE VI SECRETION SYSTEM DUF2094 AND IMPA-RELATED DOMAIN PROTEIN"/>
    <property type="match status" value="1"/>
</dbReference>
<sequence>MLELDQIAKLVARPITESDPVGANCQDDDRYIRLRNEMQKLSRAGQSSGIDWNLVCNNSLYLLIEKSKDFQVACYLAYALFHQYQYPGLKVGSQVLAYLVEHYWESSHPQDRQHAKVNFLNWYASQCYNYIQYIKPVDNSKDIQQSIHDLSGIKNFLAGHELEHESFAGLIAALNEYLRQLDFKIPEPPKEEKQGKTAETAKQPVPQDDDLPLEQGFLILTRAARELIRADLTLPYPFYLNRLAAWGSISAAPVVEEGVTAIAAPDFFSVKRINTIQEGKDYLETLRVVEEVIPDEPFWLDLQILSIDMLKKLGEQYDKAFAVVKRELLQFLQRFPGIEKLKFSNGSAFLSEWAQDQLNELRTTSSMSFTDRMSHLSSAEQHQIDEIRNLGKTFSRRNIEQEIVQLEQINKQAVSERVRLTAYMAICEELLKAGNRAIIKPYLLFILEIIEKHQLGTWDSVLTLDALSLVYRGMKSIRNKISDDLFEQVLNMVARIDSKMVLELSKL</sequence>
<dbReference type="Proteomes" id="UP000054735">
    <property type="component" value="Unassembled WGS sequence"/>
</dbReference>
<proteinExistence type="predicted"/>
<dbReference type="PANTHER" id="PTHR37024:SF5">
    <property type="entry name" value="IMPA N-TERMINAL DOMAIN-CONTAINING PROTEIN"/>
    <property type="match status" value="1"/>
</dbReference>
<evidence type="ECO:0000313" key="3">
    <source>
        <dbReference type="EMBL" id="KTC71653.1"/>
    </source>
</evidence>
<protein>
    <submittedName>
        <fullName evidence="4">Uncharacterized protein conserved in bacteria</fullName>
    </submittedName>
</protein>
<dbReference type="EMBL" id="UGNW01000001">
    <property type="protein sequence ID" value="STX32508.1"/>
    <property type="molecule type" value="Genomic_DNA"/>
</dbReference>
<dbReference type="Proteomes" id="UP000255066">
    <property type="component" value="Unassembled WGS sequence"/>
</dbReference>
<feature type="domain" description="ImpA N-terminal" evidence="2">
    <location>
        <begin position="13"/>
        <end position="123"/>
    </location>
</feature>
<name>A0A378IBA6_9GAMM</name>
<dbReference type="EMBL" id="LNXT01000019">
    <property type="protein sequence ID" value="KTC71653.1"/>
    <property type="molecule type" value="Genomic_DNA"/>
</dbReference>
<dbReference type="STRING" id="28083.Lbir_1508"/>
<dbReference type="Pfam" id="PF06812">
    <property type="entry name" value="ImpA_N"/>
    <property type="match status" value="1"/>
</dbReference>
<dbReference type="InterPro" id="IPR010657">
    <property type="entry name" value="ImpA_N"/>
</dbReference>
<evidence type="ECO:0000259" key="2">
    <source>
        <dbReference type="Pfam" id="PF06812"/>
    </source>
</evidence>
<organism evidence="4 6">
    <name type="scientific">Legionella birminghamensis</name>
    <dbReference type="NCBI Taxonomy" id="28083"/>
    <lineage>
        <taxon>Bacteria</taxon>
        <taxon>Pseudomonadati</taxon>
        <taxon>Pseudomonadota</taxon>
        <taxon>Gammaproteobacteria</taxon>
        <taxon>Legionellales</taxon>
        <taxon>Legionellaceae</taxon>
        <taxon>Legionella</taxon>
    </lineage>
</organism>
<gene>
    <name evidence="3" type="ORF">Lbir_1508</name>
    <name evidence="4" type="ORF">NCTC12437_02299</name>
</gene>
<reference evidence="3 5" key="1">
    <citation type="submission" date="2015-11" db="EMBL/GenBank/DDBJ databases">
        <title>Genomic analysis of 38 Legionella species identifies large and diverse effector repertoires.</title>
        <authorList>
            <person name="Burstein D."/>
            <person name="Amaro F."/>
            <person name="Zusman T."/>
            <person name="Lifshitz Z."/>
            <person name="Cohen O."/>
            <person name="Gilbert J.A."/>
            <person name="Pupko T."/>
            <person name="Shuman H.A."/>
            <person name="Segal G."/>
        </authorList>
    </citation>
    <scope>NUCLEOTIDE SEQUENCE [LARGE SCALE GENOMIC DNA]</scope>
    <source>
        <strain evidence="3 5">CDC#1407-AL-14</strain>
    </source>
</reference>
<evidence type="ECO:0000256" key="1">
    <source>
        <dbReference type="SAM" id="MobiDB-lite"/>
    </source>
</evidence>
<dbReference type="Pfam" id="PF16989">
    <property type="entry name" value="T6SS_VasJ"/>
    <property type="match status" value="1"/>
</dbReference>
<feature type="region of interest" description="Disordered" evidence="1">
    <location>
        <begin position="187"/>
        <end position="208"/>
    </location>
</feature>
<evidence type="ECO:0000313" key="6">
    <source>
        <dbReference type="Proteomes" id="UP000255066"/>
    </source>
</evidence>
<dbReference type="AlphaFoldDB" id="A0A378IBA6"/>
<dbReference type="InterPro" id="IPR017739">
    <property type="entry name" value="T6SS-assoc_VCA0119"/>
</dbReference>
<dbReference type="RefSeq" id="WP_058523570.1">
    <property type="nucleotide sequence ID" value="NZ_CAAAHV010000001.1"/>
</dbReference>
<reference evidence="4 6" key="2">
    <citation type="submission" date="2018-06" db="EMBL/GenBank/DDBJ databases">
        <authorList>
            <consortium name="Pathogen Informatics"/>
            <person name="Doyle S."/>
        </authorList>
    </citation>
    <scope>NUCLEOTIDE SEQUENCE [LARGE SCALE GENOMIC DNA]</scope>
    <source>
        <strain evidence="4 6">NCTC12437</strain>
    </source>
</reference>
<feature type="compositionally biased region" description="Basic and acidic residues" evidence="1">
    <location>
        <begin position="187"/>
        <end position="196"/>
    </location>
</feature>
<accession>A0A378IBA6</accession>
<dbReference type="NCBIfam" id="TIGR03362">
    <property type="entry name" value="VI_chp_7"/>
    <property type="match status" value="1"/>
</dbReference>
<evidence type="ECO:0000313" key="4">
    <source>
        <dbReference type="EMBL" id="STX32508.1"/>
    </source>
</evidence>
<keyword evidence="5" id="KW-1185">Reference proteome</keyword>
<evidence type="ECO:0000313" key="5">
    <source>
        <dbReference type="Proteomes" id="UP000054735"/>
    </source>
</evidence>